<feature type="disulfide bond" evidence="10">
    <location>
        <begin position="166"/>
        <end position="181"/>
    </location>
</feature>
<evidence type="ECO:0000256" key="7">
    <source>
        <dbReference type="ARBA" id="ARBA00023157"/>
    </source>
</evidence>
<sequence>MSVQRFLKLEEALEVLNSLESDESDVEIACCVATRWFSSNRDHSKKLDKPRVSFRRIYVYAEERDTSDCAIDENSEIFLVRWNDNSTVTVATNFSSLEPFFDVKSDQDPIPVTGNATKASGDNWSAETTNSANSSKAQLATNLKSCQNDEFQCYGDLRCIPLTWRCDKQADCKDASDERYCASDTLKSCQDDQFECHETSECIPLVWRCRSEKTVKMNQMKETAVRASSRDCGI</sequence>
<dbReference type="InterPro" id="IPR002172">
    <property type="entry name" value="LDrepeatLR_classA_rpt"/>
</dbReference>
<dbReference type="OrthoDB" id="10020456at2759"/>
<keyword evidence="2" id="KW-0812">Transmembrane</keyword>
<keyword evidence="6" id="KW-0472">Membrane</keyword>
<dbReference type="PROSITE" id="PS01209">
    <property type="entry name" value="LDLRA_1"/>
    <property type="match status" value="1"/>
</dbReference>
<dbReference type="Proteomes" id="UP000887116">
    <property type="component" value="Unassembled WGS sequence"/>
</dbReference>
<dbReference type="Gene3D" id="4.10.400.10">
    <property type="entry name" value="Low-density Lipoprotein Receptor"/>
    <property type="match status" value="2"/>
</dbReference>
<gene>
    <name evidence="11" type="ORF">TNCT_321791</name>
</gene>
<name>A0A8X6GWS6_TRICU</name>
<dbReference type="PANTHER" id="PTHR22722">
    <property type="entry name" value="LOW-DENSITY LIPOPROTEIN RECEPTOR-RELATED PROTEIN 2-RELATED"/>
    <property type="match status" value="1"/>
</dbReference>
<accession>A0A8X6GWS6</accession>
<evidence type="ECO:0000256" key="10">
    <source>
        <dbReference type="PROSITE-ProRule" id="PRU00124"/>
    </source>
</evidence>
<dbReference type="AlphaFoldDB" id="A0A8X6GWS6"/>
<dbReference type="PROSITE" id="PS50068">
    <property type="entry name" value="LDLRA_2"/>
    <property type="match status" value="1"/>
</dbReference>
<evidence type="ECO:0000256" key="9">
    <source>
        <dbReference type="ARBA" id="ARBA00023180"/>
    </source>
</evidence>
<keyword evidence="8" id="KW-0675">Receptor</keyword>
<keyword evidence="7 10" id="KW-1015">Disulfide bond</keyword>
<dbReference type="PRINTS" id="PR00261">
    <property type="entry name" value="LDLRECEPTOR"/>
</dbReference>
<dbReference type="InterPro" id="IPR023415">
    <property type="entry name" value="LDLR_class-A_CS"/>
</dbReference>
<dbReference type="InterPro" id="IPR036055">
    <property type="entry name" value="LDL_receptor-like_sf"/>
</dbReference>
<keyword evidence="5" id="KW-1133">Transmembrane helix</keyword>
<evidence type="ECO:0000256" key="3">
    <source>
        <dbReference type="ARBA" id="ARBA00022729"/>
    </source>
</evidence>
<dbReference type="SUPFAM" id="SSF57424">
    <property type="entry name" value="LDL receptor-like module"/>
    <property type="match status" value="1"/>
</dbReference>
<dbReference type="InterPro" id="IPR051221">
    <property type="entry name" value="LDLR-related"/>
</dbReference>
<evidence type="ECO:0000256" key="6">
    <source>
        <dbReference type="ARBA" id="ARBA00023136"/>
    </source>
</evidence>
<evidence type="ECO:0000256" key="4">
    <source>
        <dbReference type="ARBA" id="ARBA00022737"/>
    </source>
</evidence>
<evidence type="ECO:0000256" key="8">
    <source>
        <dbReference type="ARBA" id="ARBA00023170"/>
    </source>
</evidence>
<evidence type="ECO:0000313" key="11">
    <source>
        <dbReference type="EMBL" id="GFR10595.1"/>
    </source>
</evidence>
<comment type="subcellular location">
    <subcellularLocation>
        <location evidence="1">Membrane</location>
        <topology evidence="1">Single-pass membrane protein</topology>
    </subcellularLocation>
</comment>
<keyword evidence="9" id="KW-0325">Glycoprotein</keyword>
<evidence type="ECO:0000256" key="2">
    <source>
        <dbReference type="ARBA" id="ARBA00022692"/>
    </source>
</evidence>
<dbReference type="CDD" id="cd00112">
    <property type="entry name" value="LDLa"/>
    <property type="match status" value="1"/>
</dbReference>
<evidence type="ECO:0000313" key="12">
    <source>
        <dbReference type="Proteomes" id="UP000887116"/>
    </source>
</evidence>
<proteinExistence type="predicted"/>
<protein>
    <submittedName>
        <fullName evidence="11">Uncharacterized protein</fullName>
    </submittedName>
</protein>
<keyword evidence="4" id="KW-0677">Repeat</keyword>
<evidence type="ECO:0000256" key="1">
    <source>
        <dbReference type="ARBA" id="ARBA00004167"/>
    </source>
</evidence>
<dbReference type="FunFam" id="4.10.400.10:FF:000002">
    <property type="entry name" value="Low-density lipoprotein receptor-related protein 1"/>
    <property type="match status" value="1"/>
</dbReference>
<evidence type="ECO:0000256" key="5">
    <source>
        <dbReference type="ARBA" id="ARBA00022989"/>
    </source>
</evidence>
<comment type="caution">
    <text evidence="11">The sequence shown here is derived from an EMBL/GenBank/DDBJ whole genome shotgun (WGS) entry which is preliminary data.</text>
</comment>
<dbReference type="GO" id="GO:0043235">
    <property type="term" value="C:receptor complex"/>
    <property type="evidence" value="ECO:0007669"/>
    <property type="project" value="TreeGrafter"/>
</dbReference>
<dbReference type="Pfam" id="PF00057">
    <property type="entry name" value="Ldl_recept_a"/>
    <property type="match status" value="1"/>
</dbReference>
<organism evidence="11 12">
    <name type="scientific">Trichonephila clavata</name>
    <name type="common">Joro spider</name>
    <name type="synonym">Nephila clavata</name>
    <dbReference type="NCBI Taxonomy" id="2740835"/>
    <lineage>
        <taxon>Eukaryota</taxon>
        <taxon>Metazoa</taxon>
        <taxon>Ecdysozoa</taxon>
        <taxon>Arthropoda</taxon>
        <taxon>Chelicerata</taxon>
        <taxon>Arachnida</taxon>
        <taxon>Araneae</taxon>
        <taxon>Araneomorphae</taxon>
        <taxon>Entelegynae</taxon>
        <taxon>Araneoidea</taxon>
        <taxon>Nephilidae</taxon>
        <taxon>Trichonephila</taxon>
    </lineage>
</organism>
<keyword evidence="12" id="KW-1185">Reference proteome</keyword>
<reference evidence="11" key="1">
    <citation type="submission" date="2020-07" db="EMBL/GenBank/DDBJ databases">
        <title>Multicomponent nature underlies the extraordinary mechanical properties of spider dragline silk.</title>
        <authorList>
            <person name="Kono N."/>
            <person name="Nakamura H."/>
            <person name="Mori M."/>
            <person name="Yoshida Y."/>
            <person name="Ohtoshi R."/>
            <person name="Malay A.D."/>
            <person name="Moran D.A.P."/>
            <person name="Tomita M."/>
            <person name="Numata K."/>
            <person name="Arakawa K."/>
        </authorList>
    </citation>
    <scope>NUCLEOTIDE SEQUENCE</scope>
</reference>
<dbReference type="SMART" id="SM00192">
    <property type="entry name" value="LDLa"/>
    <property type="match status" value="1"/>
</dbReference>
<dbReference type="GO" id="GO:0005886">
    <property type="term" value="C:plasma membrane"/>
    <property type="evidence" value="ECO:0007669"/>
    <property type="project" value="TreeGrafter"/>
</dbReference>
<keyword evidence="3" id="KW-0732">Signal</keyword>
<dbReference type="EMBL" id="BMAO01026552">
    <property type="protein sequence ID" value="GFR10595.1"/>
    <property type="molecule type" value="Genomic_DNA"/>
</dbReference>
<comment type="caution">
    <text evidence="10">Lacks conserved residue(s) required for the propagation of feature annotation.</text>
</comment>